<sequence length="159" mass="18950">LMQIIKVFLFFIAINGVFSQFINITISPFVEKEQNELKNLDTYIEYVYDNPSKNISAKFFSSIEKYIKKLKSYVIQIENNNTDIIQLCTRMNDCEGPEFLKSGVNQKYFKEEMGWTDENLEYYNNMLDKAELTWQNVEVLINNLDPYDIKSITNKYDWR</sequence>
<feature type="signal peptide" evidence="1">
    <location>
        <begin position="1"/>
        <end position="19"/>
    </location>
</feature>
<name>A0A1B6CU14_9HEMI</name>
<reference evidence="2" key="1">
    <citation type="submission" date="2015-12" db="EMBL/GenBank/DDBJ databases">
        <title>De novo transcriptome assembly of four potential Pierce s Disease insect vectors from Arizona vineyards.</title>
        <authorList>
            <person name="Tassone E.E."/>
        </authorList>
    </citation>
    <scope>NUCLEOTIDE SEQUENCE</scope>
</reference>
<feature type="non-terminal residue" evidence="2">
    <location>
        <position position="1"/>
    </location>
</feature>
<dbReference type="EMBL" id="GEDC01020437">
    <property type="protein sequence ID" value="JAS16861.1"/>
    <property type="molecule type" value="Transcribed_RNA"/>
</dbReference>
<organism evidence="2">
    <name type="scientific">Clastoptera arizonana</name>
    <name type="common">Arizona spittle bug</name>
    <dbReference type="NCBI Taxonomy" id="38151"/>
    <lineage>
        <taxon>Eukaryota</taxon>
        <taxon>Metazoa</taxon>
        <taxon>Ecdysozoa</taxon>
        <taxon>Arthropoda</taxon>
        <taxon>Hexapoda</taxon>
        <taxon>Insecta</taxon>
        <taxon>Pterygota</taxon>
        <taxon>Neoptera</taxon>
        <taxon>Paraneoptera</taxon>
        <taxon>Hemiptera</taxon>
        <taxon>Auchenorrhyncha</taxon>
        <taxon>Cercopoidea</taxon>
        <taxon>Clastopteridae</taxon>
        <taxon>Clastoptera</taxon>
    </lineage>
</organism>
<keyword evidence="1" id="KW-0732">Signal</keyword>
<dbReference type="AlphaFoldDB" id="A0A1B6CU14"/>
<evidence type="ECO:0000256" key="1">
    <source>
        <dbReference type="SAM" id="SignalP"/>
    </source>
</evidence>
<gene>
    <name evidence="2" type="ORF">g.393</name>
</gene>
<protein>
    <submittedName>
        <fullName evidence="2">Uncharacterized protein</fullName>
    </submittedName>
</protein>
<proteinExistence type="predicted"/>
<accession>A0A1B6CU14</accession>
<evidence type="ECO:0000313" key="2">
    <source>
        <dbReference type="EMBL" id="JAS16861.1"/>
    </source>
</evidence>
<feature type="chain" id="PRO_5008580654" evidence="1">
    <location>
        <begin position="20"/>
        <end position="159"/>
    </location>
</feature>